<feature type="region of interest" description="Disordered" evidence="1">
    <location>
        <begin position="165"/>
        <end position="276"/>
    </location>
</feature>
<evidence type="ECO:0000313" key="3">
    <source>
        <dbReference type="Proteomes" id="UP001150879"/>
    </source>
</evidence>
<feature type="compositionally biased region" description="Basic and acidic residues" evidence="1">
    <location>
        <begin position="8"/>
        <end position="23"/>
    </location>
</feature>
<evidence type="ECO:0000256" key="1">
    <source>
        <dbReference type="SAM" id="MobiDB-lite"/>
    </source>
</evidence>
<dbReference type="AlphaFoldDB" id="A0A9W9JBV6"/>
<protein>
    <submittedName>
        <fullName evidence="2">Uncharacterized protein</fullName>
    </submittedName>
</protein>
<feature type="compositionally biased region" description="Polar residues" evidence="1">
    <location>
        <begin position="187"/>
        <end position="209"/>
    </location>
</feature>
<proteinExistence type="predicted"/>
<name>A0A9W9JBV6_9EURO</name>
<sequence>MGIPMWREPSKPEASKSALDKDASAAARSSIRRGLSRHSSSRARRSDILASFHSQIIDELRRGAVEPRRVPRFTFIPPNGTADSTGTLEQAEREALNWAQSRAASAPRQTDRPTDRQTETVNRRFRNYRDQALTDLLGRIDAQPRNVHASPSLTPNFAPALYRTTATSTPSESGVRLPPMRDRYNSDHTSNTSFRPETFEYRSQNTQTRPNRDPVVDGLGDRQRSPSPDGERETDAWETLLSTITPDATLPSTDTSFASTSAAGPDISRNARPRSSINLTQPLTAEAARDQFGLDPFPDHLNPCDFSSSDDDEDPSSSYHEFMGPAGMPISSRRHTDQHSTMSNHPPISIPTIIPASVLALSNRRHQNSLSDRHQNDDLHHMQIILDRLARREDIPDDWWAAAGLARTLDRGLNASMDSTDTDGASRTNDN</sequence>
<feature type="region of interest" description="Disordered" evidence="1">
    <location>
        <begin position="100"/>
        <end position="119"/>
    </location>
</feature>
<gene>
    <name evidence="2" type="ORF">N7472_006359</name>
</gene>
<feature type="compositionally biased region" description="Basic and acidic residues" evidence="1">
    <location>
        <begin position="109"/>
        <end position="119"/>
    </location>
</feature>
<dbReference type="EMBL" id="JAPQKP010000004">
    <property type="protein sequence ID" value="KAJ5193893.1"/>
    <property type="molecule type" value="Genomic_DNA"/>
</dbReference>
<reference evidence="2" key="2">
    <citation type="journal article" date="2023" name="IMA Fungus">
        <title>Comparative genomic study of the Penicillium genus elucidates a diverse pangenome and 15 lateral gene transfer events.</title>
        <authorList>
            <person name="Petersen C."/>
            <person name="Sorensen T."/>
            <person name="Nielsen M.R."/>
            <person name="Sondergaard T.E."/>
            <person name="Sorensen J.L."/>
            <person name="Fitzpatrick D.A."/>
            <person name="Frisvad J.C."/>
            <person name="Nielsen K.L."/>
        </authorList>
    </citation>
    <scope>NUCLEOTIDE SEQUENCE</scope>
    <source>
        <strain evidence="2">IBT 16849</strain>
    </source>
</reference>
<feature type="region of interest" description="Disordered" evidence="1">
    <location>
        <begin position="295"/>
        <end position="350"/>
    </location>
</feature>
<organism evidence="2 3">
    <name type="scientific">Penicillium cf. griseofulvum</name>
    <dbReference type="NCBI Taxonomy" id="2972120"/>
    <lineage>
        <taxon>Eukaryota</taxon>
        <taxon>Fungi</taxon>
        <taxon>Dikarya</taxon>
        <taxon>Ascomycota</taxon>
        <taxon>Pezizomycotina</taxon>
        <taxon>Eurotiomycetes</taxon>
        <taxon>Eurotiomycetidae</taxon>
        <taxon>Eurotiales</taxon>
        <taxon>Aspergillaceae</taxon>
        <taxon>Penicillium</taxon>
    </lineage>
</organism>
<feature type="compositionally biased region" description="Basic and acidic residues" evidence="1">
    <location>
        <begin position="210"/>
        <end position="235"/>
    </location>
</feature>
<comment type="caution">
    <text evidence="2">The sequence shown here is derived from an EMBL/GenBank/DDBJ whole genome shotgun (WGS) entry which is preliminary data.</text>
</comment>
<accession>A0A9W9JBV6</accession>
<evidence type="ECO:0000313" key="2">
    <source>
        <dbReference type="EMBL" id="KAJ5193893.1"/>
    </source>
</evidence>
<dbReference type="Proteomes" id="UP001150879">
    <property type="component" value="Unassembled WGS sequence"/>
</dbReference>
<reference evidence="2" key="1">
    <citation type="submission" date="2022-11" db="EMBL/GenBank/DDBJ databases">
        <authorList>
            <person name="Petersen C."/>
        </authorList>
    </citation>
    <scope>NUCLEOTIDE SEQUENCE</scope>
    <source>
        <strain evidence="2">IBT 16849</strain>
    </source>
</reference>
<feature type="compositionally biased region" description="Low complexity" evidence="1">
    <location>
        <begin position="252"/>
        <end position="263"/>
    </location>
</feature>
<keyword evidence="3" id="KW-1185">Reference proteome</keyword>
<feature type="compositionally biased region" description="Basic residues" evidence="1">
    <location>
        <begin position="30"/>
        <end position="43"/>
    </location>
</feature>
<feature type="region of interest" description="Disordered" evidence="1">
    <location>
        <begin position="1"/>
        <end position="46"/>
    </location>
</feature>